<evidence type="ECO:0000313" key="4">
    <source>
        <dbReference type="EMBL" id="KAL3102794.1"/>
    </source>
</evidence>
<dbReference type="EMBL" id="JBICBT010000749">
    <property type="protein sequence ID" value="KAL3102794.1"/>
    <property type="molecule type" value="Genomic_DNA"/>
</dbReference>
<protein>
    <recommendedName>
        <fullName evidence="3">Serine-threonine/tyrosine-protein kinase catalytic domain-containing protein</fullName>
    </recommendedName>
</protein>
<dbReference type="InterPro" id="IPR011009">
    <property type="entry name" value="Kinase-like_dom_sf"/>
</dbReference>
<keyword evidence="2" id="KW-0067">ATP-binding</keyword>
<organism evidence="4 5">
    <name type="scientific">Heterodera trifolii</name>
    <dbReference type="NCBI Taxonomy" id="157864"/>
    <lineage>
        <taxon>Eukaryota</taxon>
        <taxon>Metazoa</taxon>
        <taxon>Ecdysozoa</taxon>
        <taxon>Nematoda</taxon>
        <taxon>Chromadorea</taxon>
        <taxon>Rhabditida</taxon>
        <taxon>Tylenchina</taxon>
        <taxon>Tylenchomorpha</taxon>
        <taxon>Tylenchoidea</taxon>
        <taxon>Heteroderidae</taxon>
        <taxon>Heteroderinae</taxon>
        <taxon>Heterodera</taxon>
    </lineage>
</organism>
<dbReference type="Proteomes" id="UP001620626">
    <property type="component" value="Unassembled WGS sequence"/>
</dbReference>
<dbReference type="AlphaFoldDB" id="A0ABD2KIP7"/>
<evidence type="ECO:0000256" key="2">
    <source>
        <dbReference type="ARBA" id="ARBA00022840"/>
    </source>
</evidence>
<name>A0ABD2KIP7_9BILA</name>
<dbReference type="SUPFAM" id="SSF56112">
    <property type="entry name" value="Protein kinase-like (PK-like)"/>
    <property type="match status" value="1"/>
</dbReference>
<dbReference type="InterPro" id="IPR050198">
    <property type="entry name" value="Non-receptor_tyrosine_kinases"/>
</dbReference>
<evidence type="ECO:0000259" key="3">
    <source>
        <dbReference type="Pfam" id="PF07714"/>
    </source>
</evidence>
<comment type="caution">
    <text evidence="4">The sequence shown here is derived from an EMBL/GenBank/DDBJ whole genome shotgun (WGS) entry which is preliminary data.</text>
</comment>
<proteinExistence type="predicted"/>
<evidence type="ECO:0000256" key="1">
    <source>
        <dbReference type="ARBA" id="ARBA00022741"/>
    </source>
</evidence>
<sequence length="120" mass="14037">MFRNARRMGILNLLNKDDDEAPVQRKAVHNGDKRDTWAYGVLCWEIFSNEQPPYKFISNNDVASMVLRGTRLRFPNVTPPPFAEFIRANVWTADARRYSMRDVLVWIEQHITELIDVTKA</sequence>
<evidence type="ECO:0000313" key="5">
    <source>
        <dbReference type="Proteomes" id="UP001620626"/>
    </source>
</evidence>
<dbReference type="Gene3D" id="1.10.510.10">
    <property type="entry name" value="Transferase(Phosphotransferase) domain 1"/>
    <property type="match status" value="1"/>
</dbReference>
<keyword evidence="1" id="KW-0547">Nucleotide-binding</keyword>
<reference evidence="4 5" key="1">
    <citation type="submission" date="2024-10" db="EMBL/GenBank/DDBJ databases">
        <authorList>
            <person name="Kim D."/>
        </authorList>
    </citation>
    <scope>NUCLEOTIDE SEQUENCE [LARGE SCALE GENOMIC DNA]</scope>
    <source>
        <strain evidence="4">BH-2024</strain>
    </source>
</reference>
<dbReference type="Pfam" id="PF07714">
    <property type="entry name" value="PK_Tyr_Ser-Thr"/>
    <property type="match status" value="1"/>
</dbReference>
<keyword evidence="5" id="KW-1185">Reference proteome</keyword>
<dbReference type="InterPro" id="IPR001245">
    <property type="entry name" value="Ser-Thr/Tyr_kinase_cat_dom"/>
</dbReference>
<accession>A0ABD2KIP7</accession>
<gene>
    <name evidence="4" type="ORF">niasHT_021461</name>
</gene>
<dbReference type="PANTHER" id="PTHR24418">
    <property type="entry name" value="TYROSINE-PROTEIN KINASE"/>
    <property type="match status" value="1"/>
</dbReference>
<feature type="domain" description="Serine-threonine/tyrosine-protein kinase catalytic" evidence="3">
    <location>
        <begin position="32"/>
        <end position="103"/>
    </location>
</feature>
<dbReference type="GO" id="GO:0005524">
    <property type="term" value="F:ATP binding"/>
    <property type="evidence" value="ECO:0007669"/>
    <property type="project" value="UniProtKB-KW"/>
</dbReference>